<dbReference type="InterPro" id="IPR004482">
    <property type="entry name" value="Mg_chelat-rel"/>
</dbReference>
<dbReference type="SUPFAM" id="SSF54211">
    <property type="entry name" value="Ribosomal protein S5 domain 2-like"/>
    <property type="match status" value="1"/>
</dbReference>
<dbReference type="Pfam" id="PF13541">
    <property type="entry name" value="ChlI"/>
    <property type="match status" value="1"/>
</dbReference>
<dbReference type="EMBL" id="CP002776">
    <property type="protein sequence ID" value="AEG32269.1"/>
    <property type="molecule type" value="Genomic_DNA"/>
</dbReference>
<dbReference type="Gene3D" id="3.30.230.10">
    <property type="match status" value="1"/>
</dbReference>
<evidence type="ECO:0000313" key="4">
    <source>
        <dbReference type="Proteomes" id="UP000009232"/>
    </source>
</evidence>
<dbReference type="RefSeq" id="WP_013836044.1">
    <property type="nucleotide sequence ID" value="NC_015581.1"/>
</dbReference>
<dbReference type="InterPro" id="IPR020568">
    <property type="entry name" value="Ribosomal_Su5_D2-typ_SF"/>
</dbReference>
<dbReference type="PANTHER" id="PTHR32039">
    <property type="entry name" value="MAGNESIUM-CHELATASE SUBUNIT CHLI"/>
    <property type="match status" value="1"/>
</dbReference>
<dbReference type="HOGENOM" id="CLU_026145_1_1_6"/>
<name>F6DAL3_THICA</name>
<dbReference type="InterPro" id="IPR014721">
    <property type="entry name" value="Ribsml_uS5_D2-typ_fold_subgr"/>
</dbReference>
<reference evidence="3 4" key="1">
    <citation type="submission" date="2011-05" db="EMBL/GenBank/DDBJ databases">
        <title>Complete sequence of Thioalkalimicrobium cyclicum ALM1.</title>
        <authorList>
            <consortium name="US DOE Joint Genome Institute"/>
            <person name="Lucas S."/>
            <person name="Han J."/>
            <person name="Lapidus A."/>
            <person name="Cheng J.-F."/>
            <person name="Goodwin L."/>
            <person name="Pitluck S."/>
            <person name="Peters L."/>
            <person name="Mikhailova N."/>
            <person name="Davenport K."/>
            <person name="Han C."/>
            <person name="Tapia R."/>
            <person name="Land M."/>
            <person name="Hauser L."/>
            <person name="Kyrpides N."/>
            <person name="Ivanova N."/>
            <person name="Pagani I."/>
            <person name="Kappler U."/>
            <person name="Woyke T."/>
        </authorList>
    </citation>
    <scope>NUCLEOTIDE SEQUENCE [LARGE SCALE GENOMIC DNA]</scope>
    <source>
        <strain evidence="4">DSM 14477 / JCM 11371 / ALM1</strain>
    </source>
</reference>
<dbReference type="STRING" id="717773.Thicy_1511"/>
<dbReference type="Pfam" id="PF01078">
    <property type="entry name" value="Mg_chelatase"/>
    <property type="match status" value="1"/>
</dbReference>
<proteinExistence type="inferred from homology"/>
<dbReference type="InterPro" id="IPR003593">
    <property type="entry name" value="AAA+_ATPase"/>
</dbReference>
<dbReference type="CDD" id="cd00009">
    <property type="entry name" value="AAA"/>
    <property type="match status" value="1"/>
</dbReference>
<organism evidence="3 4">
    <name type="scientific">Thiomicrospira cyclica (strain DSM 14477 / JCM 11371 / ALM1)</name>
    <name type="common">Thioalkalimicrobium cyclicum</name>
    <dbReference type="NCBI Taxonomy" id="717773"/>
    <lineage>
        <taxon>Bacteria</taxon>
        <taxon>Pseudomonadati</taxon>
        <taxon>Pseudomonadota</taxon>
        <taxon>Gammaproteobacteria</taxon>
        <taxon>Thiotrichales</taxon>
        <taxon>Piscirickettsiaceae</taxon>
        <taxon>Thiomicrospira</taxon>
    </lineage>
</organism>
<dbReference type="SUPFAM" id="SSF52540">
    <property type="entry name" value="P-loop containing nucleoside triphosphate hydrolases"/>
    <property type="match status" value="1"/>
</dbReference>
<dbReference type="NCBIfam" id="TIGR00368">
    <property type="entry name" value="YifB family Mg chelatase-like AAA ATPase"/>
    <property type="match status" value="1"/>
</dbReference>
<dbReference type="AlphaFoldDB" id="F6DAL3"/>
<dbReference type="KEGG" id="tcy:Thicy_1511"/>
<feature type="domain" description="AAA+ ATPase" evidence="2">
    <location>
        <begin position="210"/>
        <end position="391"/>
    </location>
</feature>
<dbReference type="eggNOG" id="COG0606">
    <property type="taxonomic scope" value="Bacteria"/>
</dbReference>
<dbReference type="InterPro" id="IPR045006">
    <property type="entry name" value="CHLI-like"/>
</dbReference>
<dbReference type="GO" id="GO:0005524">
    <property type="term" value="F:ATP binding"/>
    <property type="evidence" value="ECO:0007669"/>
    <property type="project" value="InterPro"/>
</dbReference>
<comment type="similarity">
    <text evidence="1">Belongs to the Mg-chelatase subunits D/I family. ComM subfamily.</text>
</comment>
<dbReference type="PANTHER" id="PTHR32039:SF7">
    <property type="entry name" value="COMPETENCE PROTEIN COMM"/>
    <property type="match status" value="1"/>
</dbReference>
<keyword evidence="4" id="KW-1185">Reference proteome</keyword>
<dbReference type="Pfam" id="PF13335">
    <property type="entry name" value="Mg_chelatase_C"/>
    <property type="match status" value="1"/>
</dbReference>
<dbReference type="Proteomes" id="UP000009232">
    <property type="component" value="Chromosome"/>
</dbReference>
<dbReference type="OrthoDB" id="9813147at2"/>
<dbReference type="InterPro" id="IPR000523">
    <property type="entry name" value="Mg_chelatse_chII-like_cat_dom"/>
</dbReference>
<protein>
    <submittedName>
        <fullName evidence="3">Mg chelatase, subunit ChlI</fullName>
    </submittedName>
</protein>
<sequence>MSVARIYCRTQVGLTAEQVTIEVHAANGLPSLTLVGLPEAAVKESKDRVRSAILNSGFDLPPKRITINLAPADLPKAGSRFDLGIALGVLVATGQLTGARLAEHEFYGELGLEGQVRMCQGLLPALVAGASAGHRLVLPSDMAEQVGLLDYPNVGLADNLRQVCDYLLGHVELAAQKPVALATEPDYAFDLVDVQGQAQAKRVLEIAASGHHSLLMVGPPGAGKSMLAQRLVSLLPPLNRDEALEVAQLQSLAGQRVKAESFLQRPWQAPHHSSSAAAVIGGGQNPRPGALSLAHHGVIFFDEMPEFKRDVLEALREPLETKQVNIARVKQQVSYPCNSLFVGALNPSPSGFFADDPRCKETPEQILRYQRKLSGPILDRIDLHLQLAAVDLADLARPQNTPQETSAQVRLRVTQSRERQLARQGCLNSQLTAQQCQVLPLAQAERDFLATALTKLGLSARSFHKVLRVAQTLADMADAEQIDRKHLAEALGYRNLDHLGATA</sequence>
<dbReference type="Gene3D" id="3.40.50.300">
    <property type="entry name" value="P-loop containing nucleotide triphosphate hydrolases"/>
    <property type="match status" value="1"/>
</dbReference>
<evidence type="ECO:0000313" key="3">
    <source>
        <dbReference type="EMBL" id="AEG32269.1"/>
    </source>
</evidence>
<accession>F6DAL3</accession>
<dbReference type="SMART" id="SM00382">
    <property type="entry name" value="AAA"/>
    <property type="match status" value="1"/>
</dbReference>
<dbReference type="InterPro" id="IPR027417">
    <property type="entry name" value="P-loop_NTPase"/>
</dbReference>
<gene>
    <name evidence="3" type="ordered locus">Thicy_1511</name>
</gene>
<evidence type="ECO:0000256" key="1">
    <source>
        <dbReference type="ARBA" id="ARBA00006354"/>
    </source>
</evidence>
<evidence type="ECO:0000259" key="2">
    <source>
        <dbReference type="SMART" id="SM00382"/>
    </source>
</evidence>
<dbReference type="InterPro" id="IPR025158">
    <property type="entry name" value="Mg_chelat-rel_C"/>
</dbReference>